<dbReference type="GO" id="GO:0008270">
    <property type="term" value="F:zinc ion binding"/>
    <property type="evidence" value="ECO:0007669"/>
    <property type="project" value="UniProtKB-KW"/>
</dbReference>
<dbReference type="SUPFAM" id="SSF54495">
    <property type="entry name" value="UBC-like"/>
    <property type="match status" value="1"/>
</dbReference>
<dbReference type="GO" id="GO:0010468">
    <property type="term" value="P:regulation of gene expression"/>
    <property type="evidence" value="ECO:0007669"/>
    <property type="project" value="UniProtKB-ARBA"/>
</dbReference>
<dbReference type="PANTHER" id="PTHR13198:SF4">
    <property type="entry name" value="E3 UBIQUITIN-PROTEIN LIGASE RNF25"/>
    <property type="match status" value="1"/>
</dbReference>
<dbReference type="InterPro" id="IPR016135">
    <property type="entry name" value="UBQ-conjugating_enzyme/RWD"/>
</dbReference>
<dbReference type="SUPFAM" id="SSF57850">
    <property type="entry name" value="RING/U-box"/>
    <property type="match status" value="1"/>
</dbReference>
<dbReference type="PROSITE" id="PS50908">
    <property type="entry name" value="RWD"/>
    <property type="match status" value="1"/>
</dbReference>
<dbReference type="InterPro" id="IPR039133">
    <property type="entry name" value="RNF25"/>
</dbReference>
<dbReference type="PROSITE" id="PS50089">
    <property type="entry name" value="ZF_RING_2"/>
    <property type="match status" value="1"/>
</dbReference>
<keyword evidence="1 3" id="KW-0863">Zinc-finger</keyword>
<dbReference type="Gene3D" id="3.10.110.10">
    <property type="entry name" value="Ubiquitin Conjugating Enzyme"/>
    <property type="match status" value="1"/>
</dbReference>
<dbReference type="Proteomes" id="UP001314205">
    <property type="component" value="Unassembled WGS sequence"/>
</dbReference>
<dbReference type="EMBL" id="CAVLGL010000013">
    <property type="protein sequence ID" value="CAK1580508.1"/>
    <property type="molecule type" value="Genomic_DNA"/>
</dbReference>
<dbReference type="InterPro" id="IPR001841">
    <property type="entry name" value="Znf_RING"/>
</dbReference>
<feature type="domain" description="RING-type" evidence="4">
    <location>
        <begin position="126"/>
        <end position="190"/>
    </location>
</feature>
<keyword evidence="1 3" id="KW-0479">Metal-binding</keyword>
<dbReference type="InterPro" id="IPR013083">
    <property type="entry name" value="Znf_RING/FYVE/PHD"/>
</dbReference>
<dbReference type="GO" id="GO:0061630">
    <property type="term" value="F:ubiquitin protein ligase activity"/>
    <property type="evidence" value="ECO:0007669"/>
    <property type="project" value="InterPro"/>
</dbReference>
<dbReference type="Gene3D" id="3.30.40.10">
    <property type="entry name" value="Zinc/RING finger domain, C3HC4 (zinc finger)"/>
    <property type="match status" value="1"/>
</dbReference>
<evidence type="ECO:0000259" key="4">
    <source>
        <dbReference type="PROSITE" id="PS50089"/>
    </source>
</evidence>
<keyword evidence="7" id="KW-1185">Reference proteome</keyword>
<dbReference type="FunFam" id="3.10.110.10:FF:000050">
    <property type="entry name" value="eIF-2-alpha kinase GCN2"/>
    <property type="match status" value="1"/>
</dbReference>
<dbReference type="SMART" id="SM00184">
    <property type="entry name" value="RING"/>
    <property type="match status" value="1"/>
</dbReference>
<evidence type="ECO:0008006" key="8">
    <source>
        <dbReference type="Google" id="ProtNLM"/>
    </source>
</evidence>
<sequence length="234" mass="26852">MTSVVDERVSNEVEALEVILMDDVIIEREGNKPTIIETVVHPLTGDDTDQQYVCVTLKVKFTPDYPDSSPEVTLRNPSGLDDQRLSMINSKIKEKLAECLGQPVVFELMELVGENLTERNLPSGQCLFCLYDFVEGDKFTKTQCYHYFHSHCLGSHLIVEKKYYQEYLDKLPNWQQMQAPPYQPTCPVCRSEVSCNVDALREAPPPIESKNAEPFPLTPERKVQKQQYVERFCL</sequence>
<dbReference type="GO" id="GO:0009893">
    <property type="term" value="P:positive regulation of metabolic process"/>
    <property type="evidence" value="ECO:0007669"/>
    <property type="project" value="UniProtKB-ARBA"/>
</dbReference>
<evidence type="ECO:0000256" key="3">
    <source>
        <dbReference type="PROSITE-ProRule" id="PRU00175"/>
    </source>
</evidence>
<dbReference type="InterPro" id="IPR006575">
    <property type="entry name" value="RWD_dom"/>
</dbReference>
<keyword evidence="2" id="KW-0862">Zinc</keyword>
<organism evidence="6 7">
    <name type="scientific">Parnassius mnemosyne</name>
    <name type="common">clouded apollo</name>
    <dbReference type="NCBI Taxonomy" id="213953"/>
    <lineage>
        <taxon>Eukaryota</taxon>
        <taxon>Metazoa</taxon>
        <taxon>Ecdysozoa</taxon>
        <taxon>Arthropoda</taxon>
        <taxon>Hexapoda</taxon>
        <taxon>Insecta</taxon>
        <taxon>Pterygota</taxon>
        <taxon>Neoptera</taxon>
        <taxon>Endopterygota</taxon>
        <taxon>Lepidoptera</taxon>
        <taxon>Glossata</taxon>
        <taxon>Ditrysia</taxon>
        <taxon>Papilionoidea</taxon>
        <taxon>Papilionidae</taxon>
        <taxon>Parnassiinae</taxon>
        <taxon>Parnassini</taxon>
        <taxon>Parnassius</taxon>
        <taxon>Driopa</taxon>
    </lineage>
</organism>
<accession>A0AAV1KBV1</accession>
<dbReference type="GO" id="GO:0051246">
    <property type="term" value="P:regulation of protein metabolic process"/>
    <property type="evidence" value="ECO:0007669"/>
    <property type="project" value="UniProtKB-ARBA"/>
</dbReference>
<dbReference type="Pfam" id="PF05773">
    <property type="entry name" value="RWD"/>
    <property type="match status" value="1"/>
</dbReference>
<protein>
    <recommendedName>
        <fullName evidence="8">Ring finger protein 25</fullName>
    </recommendedName>
</protein>
<comment type="caution">
    <text evidence="6">The sequence shown here is derived from an EMBL/GenBank/DDBJ whole genome shotgun (WGS) entry which is preliminary data.</text>
</comment>
<dbReference type="SMART" id="SM00591">
    <property type="entry name" value="RWD"/>
    <property type="match status" value="1"/>
</dbReference>
<reference evidence="6 7" key="1">
    <citation type="submission" date="2023-11" db="EMBL/GenBank/DDBJ databases">
        <authorList>
            <person name="Hedman E."/>
            <person name="Englund M."/>
            <person name="Stromberg M."/>
            <person name="Nyberg Akerstrom W."/>
            <person name="Nylinder S."/>
            <person name="Jareborg N."/>
            <person name="Kallberg Y."/>
            <person name="Kronander E."/>
        </authorList>
    </citation>
    <scope>NUCLEOTIDE SEQUENCE [LARGE SCALE GENOMIC DNA]</scope>
</reference>
<dbReference type="AlphaFoldDB" id="A0AAV1KBV1"/>
<dbReference type="GO" id="GO:0033554">
    <property type="term" value="P:cellular response to stress"/>
    <property type="evidence" value="ECO:0007669"/>
    <property type="project" value="UniProtKB-ARBA"/>
</dbReference>
<dbReference type="GO" id="GO:0005634">
    <property type="term" value="C:nucleus"/>
    <property type="evidence" value="ECO:0007669"/>
    <property type="project" value="TreeGrafter"/>
</dbReference>
<evidence type="ECO:0000256" key="2">
    <source>
        <dbReference type="ARBA" id="ARBA00022833"/>
    </source>
</evidence>
<gene>
    <name evidence="6" type="ORF">PARMNEM_LOCUS2299</name>
</gene>
<proteinExistence type="predicted"/>
<dbReference type="CDD" id="cd23818">
    <property type="entry name" value="RWD_RNF25"/>
    <property type="match status" value="1"/>
</dbReference>
<evidence type="ECO:0000313" key="7">
    <source>
        <dbReference type="Proteomes" id="UP001314205"/>
    </source>
</evidence>
<evidence type="ECO:0000259" key="5">
    <source>
        <dbReference type="PROSITE" id="PS50908"/>
    </source>
</evidence>
<evidence type="ECO:0000313" key="6">
    <source>
        <dbReference type="EMBL" id="CAK1580508.1"/>
    </source>
</evidence>
<name>A0AAV1KBV1_9NEOP</name>
<feature type="domain" description="RWD" evidence="5">
    <location>
        <begin position="11"/>
        <end position="119"/>
    </location>
</feature>
<dbReference type="FunFam" id="3.30.40.10:FF:000215">
    <property type="entry name" value="E3 ubiquitin-protein ligase RNF25"/>
    <property type="match status" value="1"/>
</dbReference>
<dbReference type="PANTHER" id="PTHR13198">
    <property type="entry name" value="RING FINGER PROTEIN 25"/>
    <property type="match status" value="1"/>
</dbReference>
<dbReference type="GO" id="GO:0016567">
    <property type="term" value="P:protein ubiquitination"/>
    <property type="evidence" value="ECO:0007669"/>
    <property type="project" value="TreeGrafter"/>
</dbReference>
<evidence type="ECO:0000256" key="1">
    <source>
        <dbReference type="ARBA" id="ARBA00022771"/>
    </source>
</evidence>